<dbReference type="InterPro" id="IPR013968">
    <property type="entry name" value="PKS_KR"/>
</dbReference>
<evidence type="ECO:0000259" key="13">
    <source>
        <dbReference type="PROSITE" id="PS52004"/>
    </source>
</evidence>
<dbReference type="GO" id="GO:0006633">
    <property type="term" value="P:fatty acid biosynthetic process"/>
    <property type="evidence" value="ECO:0007669"/>
    <property type="project" value="UniProtKB-UniPathway"/>
</dbReference>
<dbReference type="CDD" id="cd00833">
    <property type="entry name" value="PKS"/>
    <property type="match status" value="1"/>
</dbReference>
<dbReference type="GO" id="GO:0031177">
    <property type="term" value="F:phosphopantetheine binding"/>
    <property type="evidence" value="ECO:0007669"/>
    <property type="project" value="InterPro"/>
</dbReference>
<evidence type="ECO:0000313" key="15">
    <source>
        <dbReference type="Proteomes" id="UP000290287"/>
    </source>
</evidence>
<dbReference type="InterPro" id="IPR014030">
    <property type="entry name" value="Ketoacyl_synth_N"/>
</dbReference>
<evidence type="ECO:0000256" key="11">
    <source>
        <dbReference type="SAM" id="MobiDB-lite"/>
    </source>
</evidence>
<dbReference type="CDD" id="cd08953">
    <property type="entry name" value="KR_2_SDR_x"/>
    <property type="match status" value="1"/>
</dbReference>
<dbReference type="Pfam" id="PF00109">
    <property type="entry name" value="ketoacyl-synt"/>
    <property type="match status" value="1"/>
</dbReference>
<keyword evidence="8" id="KW-0808">Transferase</keyword>
<dbReference type="RefSeq" id="WP_129123768.1">
    <property type="nucleotide sequence ID" value="NZ_PEIB01000034.1"/>
</dbReference>
<evidence type="ECO:0000256" key="3">
    <source>
        <dbReference type="ARBA" id="ARBA00005194"/>
    </source>
</evidence>
<comment type="function">
    <text evidence="10">Involved in production of the polyketide antibiotic thailandamide.</text>
</comment>
<dbReference type="InterPro" id="IPR018201">
    <property type="entry name" value="Ketoacyl_synth_AS"/>
</dbReference>
<dbReference type="Pfam" id="PF21394">
    <property type="entry name" value="Beta-ketacyl_N"/>
    <property type="match status" value="1"/>
</dbReference>
<keyword evidence="6" id="KW-0963">Cytoplasm</keyword>
<dbReference type="SUPFAM" id="SSF53901">
    <property type="entry name" value="Thiolase-like"/>
    <property type="match status" value="1"/>
</dbReference>
<evidence type="ECO:0000256" key="9">
    <source>
        <dbReference type="ARBA" id="ARBA00022737"/>
    </source>
</evidence>
<dbReference type="PANTHER" id="PTHR43775:SF37">
    <property type="entry name" value="SI:DKEY-61P9.11"/>
    <property type="match status" value="1"/>
</dbReference>
<dbReference type="SMART" id="SM00822">
    <property type="entry name" value="PKS_KR"/>
    <property type="match status" value="1"/>
</dbReference>
<reference evidence="14 15" key="1">
    <citation type="submission" date="2017-10" db="EMBL/GenBank/DDBJ databases">
        <title>Nyctiphanis sp. nov., isolated from the stomach of the euphausiid Nyctiphanes simplex (Hansen, 1911) in the Gulf of California.</title>
        <authorList>
            <person name="Gomez-Gil B."/>
            <person name="Aguilar-Mendez M."/>
            <person name="Lopez-Cortes A."/>
            <person name="Gomez-Gutierrez J."/>
            <person name="Roque A."/>
            <person name="Lang E."/>
            <person name="Gonzalez-Castillo A."/>
        </authorList>
    </citation>
    <scope>NUCLEOTIDE SEQUENCE [LARGE SCALE GENOMIC DNA]</scope>
    <source>
        <strain evidence="14 15">CAIM 600</strain>
    </source>
</reference>
<dbReference type="Pfam" id="PF22336">
    <property type="entry name" value="RhiE-like_linker"/>
    <property type="match status" value="1"/>
</dbReference>
<dbReference type="InterPro" id="IPR009081">
    <property type="entry name" value="PP-bd_ACP"/>
</dbReference>
<evidence type="ECO:0000313" key="14">
    <source>
        <dbReference type="EMBL" id="RXJ71691.1"/>
    </source>
</evidence>
<dbReference type="Gene3D" id="1.10.1240.100">
    <property type="match status" value="1"/>
</dbReference>
<evidence type="ECO:0000259" key="12">
    <source>
        <dbReference type="PROSITE" id="PS50075"/>
    </source>
</evidence>
<evidence type="ECO:0000256" key="5">
    <source>
        <dbReference type="ARBA" id="ARBA00022450"/>
    </source>
</evidence>
<comment type="caution">
    <text evidence="14">The sequence shown here is derived from an EMBL/GenBank/DDBJ whole genome shotgun (WGS) entry which is preliminary data.</text>
</comment>
<dbReference type="Pfam" id="PF00550">
    <property type="entry name" value="PP-binding"/>
    <property type="match status" value="1"/>
</dbReference>
<dbReference type="InterPro" id="IPR016039">
    <property type="entry name" value="Thiolase-like"/>
</dbReference>
<dbReference type="Proteomes" id="UP000290287">
    <property type="component" value="Unassembled WGS sequence"/>
</dbReference>
<evidence type="ECO:0000256" key="7">
    <source>
        <dbReference type="ARBA" id="ARBA00022553"/>
    </source>
</evidence>
<evidence type="ECO:0000256" key="1">
    <source>
        <dbReference type="ARBA" id="ARBA00004496"/>
    </source>
</evidence>
<feature type="domain" description="Ketosynthase family 3 (KS3)" evidence="13">
    <location>
        <begin position="725"/>
        <end position="1164"/>
    </location>
</feature>
<gene>
    <name evidence="14" type="ORF">CS022_20345</name>
</gene>
<evidence type="ECO:0000256" key="8">
    <source>
        <dbReference type="ARBA" id="ARBA00022679"/>
    </source>
</evidence>
<dbReference type="SUPFAM" id="SSF51735">
    <property type="entry name" value="NAD(P)-binding Rossmann-fold domains"/>
    <property type="match status" value="1"/>
</dbReference>
<protein>
    <submittedName>
        <fullName evidence="14">Uncharacterized protein</fullName>
    </submittedName>
</protein>
<sequence length="1385" mass="153031">MSCLIFIENMNEADAILSAFKNSDQGALGSNRSILVVPGDCFAEIGLDCYSIRPNANEDYLQLLSSLPQLPEKVLYAWPWSTQTMADDNGRVGYYSRDIEAAFLLTKALLAQQPEHKIRLLYVYSNTDSSHPRPHHDAFVGFAKAITHESRKVCWRQLCLVSPQSVAFHSVLPAILNEFSCEGDDIQVRYVDGVRQRLVFREIPAPDKPPSGHELSAALPVRDGGIYIVTGGLGGLGYIVARHIASQSRVKLVLCGRSDRNDGINECLEELEFLGASCIYRQLDVSDAASVNALVEEVRHTLGPINGLFHCAGINRDALVKDKTLQDFRAVLHPKVLGTLNLDEATRNDPLDFVVYFSSISALLGNIGQSDYCYANSFLDHYSAWRNNMVHRRLRLGRSISVNWPLWKDGGMQVDEQVALFSERNTGAGPLSIEDGLNLLADVMRINNVSHVFTAKGTTEKLRNCFNIQGTQSSMGTSQPEQQPAQSSAPAASISSPPIPDTPLVSASGTQGSTVISSPSSSVRRNAQSVTDAEVLGVLRENLVTGIVEILEVAPKDVDIDSDLNNFGFDSITFTTFGNRIADVLDIEITPVVFFEYQTVRDLSEYMLEEHRKEILAWHLEHNTQPASQPDVTMQSSELSIQHSHIRQPEPLLSTPTPPIPTPAPLSHTPSAPKPQTSEPRTSEPLTQETPSPRVTDYAAAGTNSTSMRGHSSPRVPISQAVSASEPIAIIGIDGILPQSEDLSAFWKHLEMGSDLITEVPEARWSWRKVWGDPFKEKNRTKIKWGGFIPDVDKFDAAFFGLSPREAELMDPQHRLFLQVVWRCIEDAGYRASTLAETQKVGLFCGSASIDYHDIMVRSDIDIDIFSVTGSMFSVLVNRISYLLNFRGPSEPVETACSSSLVAVHRAIQSIRAGECDVALAGGIHLMLEPNVHIGLDKGGFLSPQGRCATFDKEADGYVRGEGAVALLLKPLSRAEEDGDNIHALIRGSMVNHGGAVNTLTTPNPNAQTEVIVEAWRQAGVDPETISYIEAHGTGTALGDPIEVKALRKALDTLYKDWGKETAPYQPHCGLGSVKSNIGHLEFVAGASGVAKMVMSMKHKILPATIHYTGLNPYIQLDNTPFFIQDKQQDWSPIVRPDGSITPLRAGVSSFGFGGVNSHVALESYDPAPRPVYPESPCVILLSAKDRTALQRIVSKLRNWLRDEENVPLSDIAFTLAMGREHMEERLLIVAQNRQDLTLRLDAIQSSRRWGEPIPSVYSGSKNEGKARFTFLKSKEEATNYAKSLVAQDDLPLICENWVDGLDINWDQTAYTQGYRTSLPTYPFAKTRHWSSRRKRHEANPTLWHLNPGNRLSQHQVKNNRWLTLLAKRNRRIHKKSAICWMKGC</sequence>
<feature type="region of interest" description="Disordered" evidence="11">
    <location>
        <begin position="626"/>
        <end position="720"/>
    </location>
</feature>
<dbReference type="Pfam" id="PF02801">
    <property type="entry name" value="Ketoacyl-synt_C"/>
    <property type="match status" value="1"/>
</dbReference>
<dbReference type="InterPro" id="IPR054514">
    <property type="entry name" value="RhiE-like_linker"/>
</dbReference>
<dbReference type="Gene3D" id="1.10.1200.10">
    <property type="entry name" value="ACP-like"/>
    <property type="match status" value="1"/>
</dbReference>
<dbReference type="PROSITE" id="PS00606">
    <property type="entry name" value="KS3_1"/>
    <property type="match status" value="1"/>
</dbReference>
<dbReference type="InterPro" id="IPR020806">
    <property type="entry name" value="PKS_PP-bd"/>
</dbReference>
<dbReference type="PANTHER" id="PTHR43775">
    <property type="entry name" value="FATTY ACID SYNTHASE"/>
    <property type="match status" value="1"/>
</dbReference>
<feature type="domain" description="Carrier" evidence="12">
    <location>
        <begin position="534"/>
        <end position="611"/>
    </location>
</feature>
<dbReference type="InterPro" id="IPR057326">
    <property type="entry name" value="KR_dom"/>
</dbReference>
<evidence type="ECO:0000256" key="6">
    <source>
        <dbReference type="ARBA" id="ARBA00022490"/>
    </source>
</evidence>
<keyword evidence="5" id="KW-0596">Phosphopantetheine</keyword>
<keyword evidence="15" id="KW-1185">Reference proteome</keyword>
<dbReference type="GO" id="GO:0004315">
    <property type="term" value="F:3-oxoacyl-[acyl-carrier-protein] synthase activity"/>
    <property type="evidence" value="ECO:0007669"/>
    <property type="project" value="InterPro"/>
</dbReference>
<dbReference type="FunFam" id="3.40.47.10:FF:000019">
    <property type="entry name" value="Polyketide synthase type I"/>
    <property type="match status" value="1"/>
</dbReference>
<dbReference type="InterPro" id="IPR020841">
    <property type="entry name" value="PKS_Beta-ketoAc_synthase_dom"/>
</dbReference>
<comment type="similarity">
    <text evidence="4">Belongs to the short-chain dehydrogenases/reductases (SDR) family.</text>
</comment>
<feature type="compositionally biased region" description="Polar residues" evidence="11">
    <location>
        <begin position="674"/>
        <end position="693"/>
    </location>
</feature>
<dbReference type="InterPro" id="IPR036291">
    <property type="entry name" value="NAD(P)-bd_dom_sf"/>
</dbReference>
<evidence type="ECO:0000256" key="10">
    <source>
        <dbReference type="ARBA" id="ARBA00054155"/>
    </source>
</evidence>
<feature type="region of interest" description="Disordered" evidence="11">
    <location>
        <begin position="470"/>
        <end position="524"/>
    </location>
</feature>
<dbReference type="Pfam" id="PF08659">
    <property type="entry name" value="KR"/>
    <property type="match status" value="1"/>
</dbReference>
<dbReference type="Gene3D" id="3.40.47.10">
    <property type="match status" value="1"/>
</dbReference>
<name>A0A4Q0YRW4_9GAMM</name>
<dbReference type="Gene3D" id="3.40.50.720">
    <property type="entry name" value="NAD(P)-binding Rossmann-like Domain"/>
    <property type="match status" value="1"/>
</dbReference>
<dbReference type="PROSITE" id="PS50075">
    <property type="entry name" value="CARRIER"/>
    <property type="match status" value="1"/>
</dbReference>
<proteinExistence type="inferred from homology"/>
<dbReference type="GO" id="GO:0004312">
    <property type="term" value="F:fatty acid synthase activity"/>
    <property type="evidence" value="ECO:0007669"/>
    <property type="project" value="TreeGrafter"/>
</dbReference>
<dbReference type="SMART" id="SM00823">
    <property type="entry name" value="PKS_PP"/>
    <property type="match status" value="1"/>
</dbReference>
<dbReference type="SMART" id="SM00825">
    <property type="entry name" value="PKS_KS"/>
    <property type="match status" value="1"/>
</dbReference>
<organism evidence="14 15">
    <name type="scientific">Veronia nyctiphanis</name>
    <dbReference type="NCBI Taxonomy" id="1278244"/>
    <lineage>
        <taxon>Bacteria</taxon>
        <taxon>Pseudomonadati</taxon>
        <taxon>Pseudomonadota</taxon>
        <taxon>Gammaproteobacteria</taxon>
        <taxon>Vibrionales</taxon>
        <taxon>Vibrionaceae</taxon>
        <taxon>Veronia</taxon>
    </lineage>
</organism>
<dbReference type="EMBL" id="PEIB01000034">
    <property type="protein sequence ID" value="RXJ71691.1"/>
    <property type="molecule type" value="Genomic_DNA"/>
</dbReference>
<evidence type="ECO:0000256" key="2">
    <source>
        <dbReference type="ARBA" id="ARBA00004792"/>
    </source>
</evidence>
<feature type="compositionally biased region" description="Polar residues" evidence="11">
    <location>
        <begin position="626"/>
        <end position="643"/>
    </location>
</feature>
<comment type="pathway">
    <text evidence="2">Antibiotic biosynthesis.</text>
</comment>
<feature type="compositionally biased region" description="Low complexity" evidence="11">
    <location>
        <begin position="478"/>
        <end position="496"/>
    </location>
</feature>
<dbReference type="InterPro" id="IPR050091">
    <property type="entry name" value="PKS_NRPS_Biosynth_Enz"/>
</dbReference>
<dbReference type="UniPathway" id="UPA00094"/>
<dbReference type="InterPro" id="IPR036736">
    <property type="entry name" value="ACP-like_sf"/>
</dbReference>
<comment type="pathway">
    <text evidence="3">Lipid metabolism; fatty acid biosynthesis.</text>
</comment>
<dbReference type="GO" id="GO:0005886">
    <property type="term" value="C:plasma membrane"/>
    <property type="evidence" value="ECO:0007669"/>
    <property type="project" value="TreeGrafter"/>
</dbReference>
<dbReference type="GO" id="GO:0005737">
    <property type="term" value="C:cytoplasm"/>
    <property type="evidence" value="ECO:0007669"/>
    <property type="project" value="UniProtKB-SubCell"/>
</dbReference>
<keyword evidence="7" id="KW-0597">Phosphoprotein</keyword>
<dbReference type="OrthoDB" id="9778690at2"/>
<accession>A0A4Q0YRW4</accession>
<dbReference type="PROSITE" id="PS52004">
    <property type="entry name" value="KS3_2"/>
    <property type="match status" value="1"/>
</dbReference>
<keyword evidence="9" id="KW-0677">Repeat</keyword>
<comment type="subcellular location">
    <subcellularLocation>
        <location evidence="1">Cytoplasm</location>
    </subcellularLocation>
</comment>
<dbReference type="InterPro" id="IPR014031">
    <property type="entry name" value="Ketoacyl_synth_C"/>
</dbReference>
<feature type="compositionally biased region" description="Polar residues" evidence="11">
    <location>
        <begin position="505"/>
        <end position="516"/>
    </location>
</feature>
<dbReference type="SUPFAM" id="SSF47336">
    <property type="entry name" value="ACP-like"/>
    <property type="match status" value="1"/>
</dbReference>
<dbReference type="GO" id="GO:0071770">
    <property type="term" value="P:DIM/DIP cell wall layer assembly"/>
    <property type="evidence" value="ECO:0007669"/>
    <property type="project" value="TreeGrafter"/>
</dbReference>
<evidence type="ECO:0000256" key="4">
    <source>
        <dbReference type="ARBA" id="ARBA00006484"/>
    </source>
</evidence>
<dbReference type="InterPro" id="IPR049490">
    <property type="entry name" value="C883_1060-like_KR_N"/>
</dbReference>